<feature type="chain" id="PRO_5038371211" description="Gliding motility lipoprotein GldB" evidence="1">
    <location>
        <begin position="19"/>
        <end position="349"/>
    </location>
</feature>
<evidence type="ECO:0008006" key="4">
    <source>
        <dbReference type="Google" id="ProtNLM"/>
    </source>
</evidence>
<dbReference type="AlphaFoldDB" id="A0A9D1RGE6"/>
<accession>A0A9D1RGE6</accession>
<feature type="signal peptide" evidence="1">
    <location>
        <begin position="1"/>
        <end position="18"/>
    </location>
</feature>
<dbReference type="Proteomes" id="UP000824267">
    <property type="component" value="Unassembled WGS sequence"/>
</dbReference>
<sequence>MKKIESSFILCLIIIVFACCGKGDATQSDKVLFGQEPEVKENVRIHRFEVALFAPSKESTREHLLSIEKDFKPMFAASLSDNRYMQVVESFVEDREMKRAYKEVKQEYPDLKFLEKELSEAISRMKQIRKDSVKTDIYTLMVGPMEYSYAYENRILVYPEFSAISIDLYSMDRLSEHPYYKSMPKYLQSSLTKDNIVPDYVYTYLREITFRDVPLQSMNPEASFLDCIIDEGKYIYATQAVLKDCKLNLILRYTEKELEWVEKNESNIWGYIIQNQLLYNKDRTKYMHLTAQGPGTKNIAGSPSRIGYYIGYKIVQNYMRENSVSLDSLFKISDSELILRESKYKPENH</sequence>
<evidence type="ECO:0000313" key="2">
    <source>
        <dbReference type="EMBL" id="HIW86905.1"/>
    </source>
</evidence>
<dbReference type="PROSITE" id="PS51257">
    <property type="entry name" value="PROKAR_LIPOPROTEIN"/>
    <property type="match status" value="1"/>
</dbReference>
<organism evidence="2 3">
    <name type="scientific">Candidatus Onthomorpha intestinigallinarum</name>
    <dbReference type="NCBI Taxonomy" id="2840880"/>
    <lineage>
        <taxon>Bacteria</taxon>
        <taxon>Pseudomonadati</taxon>
        <taxon>Bacteroidota</taxon>
        <taxon>Bacteroidia</taxon>
        <taxon>Bacteroidales</taxon>
        <taxon>Candidatus Onthomorpha</taxon>
    </lineage>
</organism>
<comment type="caution">
    <text evidence="2">The sequence shown here is derived from an EMBL/GenBank/DDBJ whole genome shotgun (WGS) entry which is preliminary data.</text>
</comment>
<proteinExistence type="predicted"/>
<reference evidence="2" key="1">
    <citation type="journal article" date="2021" name="PeerJ">
        <title>Extensive microbial diversity within the chicken gut microbiome revealed by metagenomics and culture.</title>
        <authorList>
            <person name="Gilroy R."/>
            <person name="Ravi A."/>
            <person name="Getino M."/>
            <person name="Pursley I."/>
            <person name="Horton D.L."/>
            <person name="Alikhan N.F."/>
            <person name="Baker D."/>
            <person name="Gharbi K."/>
            <person name="Hall N."/>
            <person name="Watson M."/>
            <person name="Adriaenssens E.M."/>
            <person name="Foster-Nyarko E."/>
            <person name="Jarju S."/>
            <person name="Secka A."/>
            <person name="Antonio M."/>
            <person name="Oren A."/>
            <person name="Chaudhuri R.R."/>
            <person name="La Ragione R."/>
            <person name="Hildebrand F."/>
            <person name="Pallen M.J."/>
        </authorList>
    </citation>
    <scope>NUCLEOTIDE SEQUENCE</scope>
    <source>
        <strain evidence="2">Gambia16-930</strain>
    </source>
</reference>
<dbReference type="Pfam" id="PF25594">
    <property type="entry name" value="GldB_lipo"/>
    <property type="match status" value="1"/>
</dbReference>
<keyword evidence="1" id="KW-0732">Signal</keyword>
<reference evidence="2" key="2">
    <citation type="submission" date="2021-04" db="EMBL/GenBank/DDBJ databases">
        <authorList>
            <person name="Gilroy R."/>
        </authorList>
    </citation>
    <scope>NUCLEOTIDE SEQUENCE</scope>
    <source>
        <strain evidence="2">Gambia16-930</strain>
    </source>
</reference>
<name>A0A9D1RGE6_9BACT</name>
<protein>
    <recommendedName>
        <fullName evidence="4">Gliding motility lipoprotein GldB</fullName>
    </recommendedName>
</protein>
<dbReference type="EMBL" id="DXGG01000047">
    <property type="protein sequence ID" value="HIW86905.1"/>
    <property type="molecule type" value="Genomic_DNA"/>
</dbReference>
<evidence type="ECO:0000313" key="3">
    <source>
        <dbReference type="Proteomes" id="UP000824267"/>
    </source>
</evidence>
<gene>
    <name evidence="2" type="ORF">IAC47_01320</name>
</gene>
<dbReference type="InterPro" id="IPR019853">
    <property type="entry name" value="GldB-like"/>
</dbReference>
<evidence type="ECO:0000256" key="1">
    <source>
        <dbReference type="SAM" id="SignalP"/>
    </source>
</evidence>